<keyword evidence="2" id="KW-1133">Transmembrane helix</keyword>
<dbReference type="PATRIC" id="fig|443610.3.peg.3526"/>
<keyword evidence="2" id="KW-0812">Transmembrane</keyword>
<evidence type="ECO:0000313" key="3">
    <source>
        <dbReference type="EMBL" id="KKB06728.1"/>
    </source>
</evidence>
<proteinExistence type="predicted"/>
<dbReference type="STRING" id="443610.VE25_21420"/>
<gene>
    <name evidence="3" type="ORF">VE25_21420</name>
</gene>
<dbReference type="Proteomes" id="UP000033632">
    <property type="component" value="Unassembled WGS sequence"/>
</dbReference>
<name>A0A0F5FD61_9HYPH</name>
<comment type="caution">
    <text evidence="3">The sequence shown here is derived from an EMBL/GenBank/DDBJ whole genome shotgun (WGS) entry which is preliminary data.</text>
</comment>
<keyword evidence="4" id="KW-1185">Reference proteome</keyword>
<evidence type="ECO:0008006" key="5">
    <source>
        <dbReference type="Google" id="ProtNLM"/>
    </source>
</evidence>
<dbReference type="AlphaFoldDB" id="A0A0F5FD61"/>
<feature type="region of interest" description="Disordered" evidence="1">
    <location>
        <begin position="1"/>
        <end position="21"/>
    </location>
</feature>
<evidence type="ECO:0000256" key="1">
    <source>
        <dbReference type="SAM" id="MobiDB-lite"/>
    </source>
</evidence>
<protein>
    <recommendedName>
        <fullName evidence="5">TIGR02588 family protein</fullName>
    </recommendedName>
</protein>
<reference evidence="3 4" key="1">
    <citation type="submission" date="2015-03" db="EMBL/GenBank/DDBJ databases">
        <authorList>
            <person name="Hassan Y.I."/>
            <person name="Lepp D."/>
            <person name="Li X.-Z."/>
            <person name="Zhou T."/>
        </authorList>
    </citation>
    <scope>NUCLEOTIDE SEQUENCE [LARGE SCALE GENOMIC DNA]</scope>
    <source>
        <strain evidence="3 4">BD-c194</strain>
    </source>
</reference>
<sequence>MATARTKRRQRAPQDPAPKPANAQAARIEWIAGIASAAIVLGVMGFLAFEAVVKSGGIADLAVTELDRSMTQAGLAVTFEIRNAGHAAAAAVEVAGVPPLEGGSGQIVIDYIPAGASRTATLIFPRETPPEEIEVHVIGYSDP</sequence>
<accession>A0A0F5FD61</accession>
<dbReference type="EMBL" id="JZEX01000207">
    <property type="protein sequence ID" value="KKB06728.1"/>
    <property type="molecule type" value="Genomic_DNA"/>
</dbReference>
<organism evidence="3 4">
    <name type="scientific">Devosia geojensis</name>
    <dbReference type="NCBI Taxonomy" id="443610"/>
    <lineage>
        <taxon>Bacteria</taxon>
        <taxon>Pseudomonadati</taxon>
        <taxon>Pseudomonadota</taxon>
        <taxon>Alphaproteobacteria</taxon>
        <taxon>Hyphomicrobiales</taxon>
        <taxon>Devosiaceae</taxon>
        <taxon>Devosia</taxon>
    </lineage>
</organism>
<feature type="compositionally biased region" description="Basic residues" evidence="1">
    <location>
        <begin position="1"/>
        <end position="11"/>
    </location>
</feature>
<evidence type="ECO:0000256" key="2">
    <source>
        <dbReference type="SAM" id="Phobius"/>
    </source>
</evidence>
<keyword evidence="2" id="KW-0472">Membrane</keyword>
<feature type="transmembrane region" description="Helical" evidence="2">
    <location>
        <begin position="28"/>
        <end position="49"/>
    </location>
</feature>
<dbReference type="RefSeq" id="WP_046110722.1">
    <property type="nucleotide sequence ID" value="NZ_JZEX01000207.1"/>
</dbReference>
<evidence type="ECO:0000313" key="4">
    <source>
        <dbReference type="Proteomes" id="UP000033632"/>
    </source>
</evidence>